<comment type="subcellular location">
    <subcellularLocation>
        <location evidence="1">Cell membrane</location>
        <topology evidence="1">Multi-pass membrane protein</topology>
    </subcellularLocation>
</comment>
<evidence type="ECO:0000256" key="8">
    <source>
        <dbReference type="SAM" id="Phobius"/>
    </source>
</evidence>
<evidence type="ECO:0000256" key="2">
    <source>
        <dbReference type="ARBA" id="ARBA00010735"/>
    </source>
</evidence>
<proteinExistence type="inferred from homology"/>
<keyword evidence="5 8" id="KW-0812">Transmembrane</keyword>
<feature type="transmembrane region" description="Helical" evidence="8">
    <location>
        <begin position="44"/>
        <end position="68"/>
    </location>
</feature>
<evidence type="ECO:0000256" key="6">
    <source>
        <dbReference type="ARBA" id="ARBA00022989"/>
    </source>
</evidence>
<evidence type="ECO:0000256" key="1">
    <source>
        <dbReference type="ARBA" id="ARBA00004651"/>
    </source>
</evidence>
<dbReference type="PANTHER" id="PTHR34979:SF1">
    <property type="entry name" value="INNER MEMBRANE PROTEIN YGAZ"/>
    <property type="match status" value="1"/>
</dbReference>
<evidence type="ECO:0000256" key="4">
    <source>
        <dbReference type="ARBA" id="ARBA00022475"/>
    </source>
</evidence>
<sequence length="236" mass="26038">MSSPSPRRKALLAAFPYTIPILTGFLFLGFSYGMLMHAAGFPLYFPTLTSLTIFAGSMEFLTVNLLLAPFQPLEVLALTLMVNARHLFYGLAMLERYKGTGLKKLYLIFGMCDESFSINCTVQPPAGVDRSWFYFFVTLLDQSYWVLGSTLGSLFGALLPVSTEGLDFVMTAMFAVIFLEQWQKDARHTSELLGLGLSALCLVLFGADGFMLPAMALILGSLILLHLRDGKEAVRS</sequence>
<feature type="transmembrane region" description="Helical" evidence="8">
    <location>
        <begin position="12"/>
        <end position="32"/>
    </location>
</feature>
<protein>
    <submittedName>
        <fullName evidence="9">AzlC family ABC transporter permease</fullName>
    </submittedName>
</protein>
<comment type="caution">
    <text evidence="9">The sequence shown here is derived from an EMBL/GenBank/DDBJ whole genome shotgun (WGS) entry which is preliminary data.</text>
</comment>
<name>A0A9D0Z6I0_9FIRM</name>
<keyword evidence="3" id="KW-0813">Transport</keyword>
<dbReference type="Proteomes" id="UP000886874">
    <property type="component" value="Unassembled WGS sequence"/>
</dbReference>
<evidence type="ECO:0000256" key="3">
    <source>
        <dbReference type="ARBA" id="ARBA00022448"/>
    </source>
</evidence>
<reference evidence="9" key="2">
    <citation type="journal article" date="2021" name="PeerJ">
        <title>Extensive microbial diversity within the chicken gut microbiome revealed by metagenomics and culture.</title>
        <authorList>
            <person name="Gilroy R."/>
            <person name="Ravi A."/>
            <person name="Getino M."/>
            <person name="Pursley I."/>
            <person name="Horton D.L."/>
            <person name="Alikhan N.F."/>
            <person name="Baker D."/>
            <person name="Gharbi K."/>
            <person name="Hall N."/>
            <person name="Watson M."/>
            <person name="Adriaenssens E.M."/>
            <person name="Foster-Nyarko E."/>
            <person name="Jarju S."/>
            <person name="Secka A."/>
            <person name="Antonio M."/>
            <person name="Oren A."/>
            <person name="Chaudhuri R.R."/>
            <person name="La Ragione R."/>
            <person name="Hildebrand F."/>
            <person name="Pallen M.J."/>
        </authorList>
    </citation>
    <scope>NUCLEOTIDE SEQUENCE</scope>
    <source>
        <strain evidence="9">ChiSjej2B20-13462</strain>
    </source>
</reference>
<evidence type="ECO:0000256" key="7">
    <source>
        <dbReference type="ARBA" id="ARBA00023136"/>
    </source>
</evidence>
<dbReference type="GO" id="GO:1903785">
    <property type="term" value="P:L-valine transmembrane transport"/>
    <property type="evidence" value="ECO:0007669"/>
    <property type="project" value="TreeGrafter"/>
</dbReference>
<reference evidence="9" key="1">
    <citation type="submission" date="2020-10" db="EMBL/GenBank/DDBJ databases">
        <authorList>
            <person name="Gilroy R."/>
        </authorList>
    </citation>
    <scope>NUCLEOTIDE SEQUENCE</scope>
    <source>
        <strain evidence="9">ChiSjej2B20-13462</strain>
    </source>
</reference>
<feature type="transmembrane region" description="Helical" evidence="8">
    <location>
        <begin position="166"/>
        <end position="183"/>
    </location>
</feature>
<evidence type="ECO:0000256" key="5">
    <source>
        <dbReference type="ARBA" id="ARBA00022692"/>
    </source>
</evidence>
<keyword evidence="7 8" id="KW-0472">Membrane</keyword>
<dbReference type="AlphaFoldDB" id="A0A9D0Z6I0"/>
<evidence type="ECO:0000313" key="9">
    <source>
        <dbReference type="EMBL" id="HIQ69775.1"/>
    </source>
</evidence>
<dbReference type="Pfam" id="PF03591">
    <property type="entry name" value="AzlC"/>
    <property type="match status" value="1"/>
</dbReference>
<dbReference type="EMBL" id="DVFN01000084">
    <property type="protein sequence ID" value="HIQ69775.1"/>
    <property type="molecule type" value="Genomic_DNA"/>
</dbReference>
<dbReference type="PANTHER" id="PTHR34979">
    <property type="entry name" value="INNER MEMBRANE PROTEIN YGAZ"/>
    <property type="match status" value="1"/>
</dbReference>
<feature type="transmembrane region" description="Helical" evidence="8">
    <location>
        <begin position="195"/>
        <end position="225"/>
    </location>
</feature>
<keyword evidence="4" id="KW-1003">Cell membrane</keyword>
<accession>A0A9D0Z6I0</accession>
<gene>
    <name evidence="9" type="ORF">IAA67_05560</name>
</gene>
<comment type="similarity">
    <text evidence="2">Belongs to the AzlC family.</text>
</comment>
<keyword evidence="6 8" id="KW-1133">Transmembrane helix</keyword>
<evidence type="ECO:0000313" key="10">
    <source>
        <dbReference type="Proteomes" id="UP000886874"/>
    </source>
</evidence>
<organism evidence="9 10">
    <name type="scientific">Candidatus Avoscillospira stercorigallinarum</name>
    <dbReference type="NCBI Taxonomy" id="2840708"/>
    <lineage>
        <taxon>Bacteria</taxon>
        <taxon>Bacillati</taxon>
        <taxon>Bacillota</taxon>
        <taxon>Clostridia</taxon>
        <taxon>Eubacteriales</taxon>
        <taxon>Oscillospiraceae</taxon>
        <taxon>Oscillospiraceae incertae sedis</taxon>
        <taxon>Candidatus Avoscillospira</taxon>
    </lineage>
</organism>
<dbReference type="GO" id="GO:0005886">
    <property type="term" value="C:plasma membrane"/>
    <property type="evidence" value="ECO:0007669"/>
    <property type="project" value="UniProtKB-SubCell"/>
</dbReference>
<dbReference type="InterPro" id="IPR011606">
    <property type="entry name" value="Brnchd-chn_aa_trnsp_permease"/>
</dbReference>